<accession>A0A7C2UU31</accession>
<protein>
    <recommendedName>
        <fullName evidence="4">Carbohydrate kinase PfkB domain-containing protein</fullName>
    </recommendedName>
</protein>
<dbReference type="InterPro" id="IPR002139">
    <property type="entry name" value="Ribo/fructo_kinase"/>
</dbReference>
<evidence type="ECO:0000256" key="1">
    <source>
        <dbReference type="ARBA" id="ARBA00010688"/>
    </source>
</evidence>
<name>A0A7C2UU31_9CREN</name>
<comment type="caution">
    <text evidence="5">The sequence shown here is derived from an EMBL/GenBank/DDBJ whole genome shotgun (WGS) entry which is preliminary data.</text>
</comment>
<dbReference type="Proteomes" id="UP000885664">
    <property type="component" value="Unassembled WGS sequence"/>
</dbReference>
<reference evidence="5" key="1">
    <citation type="journal article" date="2020" name="mSystems">
        <title>Genome- and Community-Level Interaction Insights into Carbon Utilization and Element Cycling Functions of Hydrothermarchaeota in Hydrothermal Sediment.</title>
        <authorList>
            <person name="Zhou Z."/>
            <person name="Liu Y."/>
            <person name="Xu W."/>
            <person name="Pan J."/>
            <person name="Luo Z.H."/>
            <person name="Li M."/>
        </authorList>
    </citation>
    <scope>NUCLEOTIDE SEQUENCE [LARGE SCALE GENOMIC DNA]</scope>
    <source>
        <strain evidence="5">SpSt-1259</strain>
    </source>
</reference>
<dbReference type="EMBL" id="DSFE01000039">
    <property type="protein sequence ID" value="HEU97543.1"/>
    <property type="molecule type" value="Genomic_DNA"/>
</dbReference>
<dbReference type="AlphaFoldDB" id="A0A7C2UU31"/>
<evidence type="ECO:0000313" key="5">
    <source>
        <dbReference type="EMBL" id="HEU97543.1"/>
    </source>
</evidence>
<feature type="domain" description="Carbohydrate kinase PfkB" evidence="4">
    <location>
        <begin position="10"/>
        <end position="295"/>
    </location>
</feature>
<dbReference type="PANTHER" id="PTHR10584:SF166">
    <property type="entry name" value="RIBOKINASE"/>
    <property type="match status" value="1"/>
</dbReference>
<dbReference type="InterPro" id="IPR029056">
    <property type="entry name" value="Ribokinase-like"/>
</dbReference>
<keyword evidence="3" id="KW-0418">Kinase</keyword>
<organism evidence="5">
    <name type="scientific">Fervidicoccus fontis</name>
    <dbReference type="NCBI Taxonomy" id="683846"/>
    <lineage>
        <taxon>Archaea</taxon>
        <taxon>Thermoproteota</taxon>
        <taxon>Thermoprotei</taxon>
        <taxon>Fervidicoccales</taxon>
        <taxon>Fervidicoccaceae</taxon>
        <taxon>Fervidicoccus</taxon>
    </lineage>
</organism>
<keyword evidence="2" id="KW-0808">Transferase</keyword>
<dbReference type="Pfam" id="PF00294">
    <property type="entry name" value="PfkB"/>
    <property type="match status" value="1"/>
</dbReference>
<evidence type="ECO:0000259" key="4">
    <source>
        <dbReference type="Pfam" id="PF00294"/>
    </source>
</evidence>
<comment type="similarity">
    <text evidence="1">Belongs to the carbohydrate kinase PfkB family.</text>
</comment>
<dbReference type="SUPFAM" id="SSF53613">
    <property type="entry name" value="Ribokinase-like"/>
    <property type="match status" value="1"/>
</dbReference>
<dbReference type="GO" id="GO:0006796">
    <property type="term" value="P:phosphate-containing compound metabolic process"/>
    <property type="evidence" value="ECO:0007669"/>
    <property type="project" value="UniProtKB-ARBA"/>
</dbReference>
<dbReference type="PRINTS" id="PR00990">
    <property type="entry name" value="RIBOKINASE"/>
</dbReference>
<evidence type="ECO:0000256" key="3">
    <source>
        <dbReference type="ARBA" id="ARBA00022777"/>
    </source>
</evidence>
<dbReference type="Gene3D" id="3.40.1190.20">
    <property type="match status" value="1"/>
</dbReference>
<dbReference type="GO" id="GO:0016301">
    <property type="term" value="F:kinase activity"/>
    <property type="evidence" value="ECO:0007669"/>
    <property type="project" value="UniProtKB-KW"/>
</dbReference>
<proteinExistence type="inferred from homology"/>
<evidence type="ECO:0000256" key="2">
    <source>
        <dbReference type="ARBA" id="ARBA00022679"/>
    </source>
</evidence>
<gene>
    <name evidence="5" type="ORF">ENO36_01635</name>
</gene>
<dbReference type="PANTHER" id="PTHR10584">
    <property type="entry name" value="SUGAR KINASE"/>
    <property type="match status" value="1"/>
</dbReference>
<dbReference type="InterPro" id="IPR011611">
    <property type="entry name" value="PfkB_dom"/>
</dbReference>
<sequence>MSRNQEFLHAAVGNINIDITIYLEKLPSPDEAIKARSFLMGKGGGALNYSVAASRFGHSSRLIGVTSKIFLGLGFLNELKEEGIDTKHIKVFEEGVPGFSTILNVEGEQRRLITFRGTNLLLSSEIASKGILAEPVPRIAHFSSVNPILFREAASKIKEKRKEILLSYDPGTETRGNEEKIKEVMDEADVVFLNESEAERLFGRNAEEEIKKASQNKEKIFILKKGARGGAAYFKGELFSALAPRINAVDTTGAGDAFDATFNGCYIETGDVGKCVGMAVVAGSLKSLKHGSSSSPYRREIEDYLERYITR</sequence>